<evidence type="ECO:0000256" key="1">
    <source>
        <dbReference type="ARBA" id="ARBA00022729"/>
    </source>
</evidence>
<evidence type="ECO:0000313" key="4">
    <source>
        <dbReference type="Proteomes" id="UP000326354"/>
    </source>
</evidence>
<organism evidence="3 4">
    <name type="scientific">Uabimicrobium amorphum</name>
    <dbReference type="NCBI Taxonomy" id="2596890"/>
    <lineage>
        <taxon>Bacteria</taxon>
        <taxon>Pseudomonadati</taxon>
        <taxon>Planctomycetota</taxon>
        <taxon>Candidatus Uabimicrobiia</taxon>
        <taxon>Candidatus Uabimicrobiales</taxon>
        <taxon>Candidatus Uabimicrobiaceae</taxon>
        <taxon>Candidatus Uabimicrobium</taxon>
    </lineage>
</organism>
<dbReference type="Pfam" id="PF07593">
    <property type="entry name" value="UnbV_ASPIC"/>
    <property type="match status" value="1"/>
</dbReference>
<dbReference type="SUPFAM" id="SSF69318">
    <property type="entry name" value="Integrin alpha N-terminal domain"/>
    <property type="match status" value="1"/>
</dbReference>
<keyword evidence="4" id="KW-1185">Reference proteome</keyword>
<accession>A0A5S9IW16</accession>
<name>A0A5S9IW16_UABAM</name>
<dbReference type="RefSeq" id="WP_173013716.1">
    <property type="nucleotide sequence ID" value="NZ_AP019860.1"/>
</dbReference>
<dbReference type="PANTHER" id="PTHR16026:SF0">
    <property type="entry name" value="CARTILAGE ACIDIC PROTEIN 1"/>
    <property type="match status" value="1"/>
</dbReference>
<dbReference type="AlphaFoldDB" id="A0A5S9IW16"/>
<dbReference type="PANTHER" id="PTHR16026">
    <property type="entry name" value="CARTILAGE ACIDIC PROTEIN 1"/>
    <property type="match status" value="1"/>
</dbReference>
<dbReference type="InterPro" id="IPR011990">
    <property type="entry name" value="TPR-like_helical_dom_sf"/>
</dbReference>
<protein>
    <submittedName>
        <fullName evidence="3">RNA-binding protein</fullName>
    </submittedName>
</protein>
<dbReference type="Gene3D" id="1.25.40.10">
    <property type="entry name" value="Tetratricopeptide repeat domain"/>
    <property type="match status" value="1"/>
</dbReference>
<dbReference type="InterPro" id="IPR011519">
    <property type="entry name" value="UnbV_ASPIC"/>
</dbReference>
<dbReference type="InterPro" id="IPR013517">
    <property type="entry name" value="FG-GAP"/>
</dbReference>
<evidence type="ECO:0000313" key="3">
    <source>
        <dbReference type="EMBL" id="BBM88312.1"/>
    </source>
</evidence>
<dbReference type="Proteomes" id="UP000326354">
    <property type="component" value="Chromosome"/>
</dbReference>
<dbReference type="Gene3D" id="2.130.10.130">
    <property type="entry name" value="Integrin alpha, N-terminal"/>
    <property type="match status" value="2"/>
</dbReference>
<dbReference type="InterPro" id="IPR027039">
    <property type="entry name" value="Crtac1"/>
</dbReference>
<dbReference type="KEGG" id="uam:UABAM_06733"/>
<evidence type="ECO:0000259" key="2">
    <source>
        <dbReference type="Pfam" id="PF07593"/>
    </source>
</evidence>
<gene>
    <name evidence="3" type="ORF">UABAM_06733</name>
</gene>
<dbReference type="EMBL" id="AP019860">
    <property type="protein sequence ID" value="BBM88312.1"/>
    <property type="molecule type" value="Genomic_DNA"/>
</dbReference>
<dbReference type="Pfam" id="PF13517">
    <property type="entry name" value="FG-GAP_3"/>
    <property type="match status" value="4"/>
</dbReference>
<dbReference type="InterPro" id="IPR028994">
    <property type="entry name" value="Integrin_alpha_N"/>
</dbReference>
<sequence>MKRTFFCILIMSVVLWLFVIYTENLAPGTKAMVDKLAQLQNKNTRFSFKHSAISPLQQKISTSSGVKKTLYKVHLARLYLALGEMKKSNILLEKIQALLPQTPSLKKRRFIQKLDYTLIGNYLRLGEFDNCLCNNTQQSCIFPIRGAGIHQQKKGSTKAIELLEKMLTKNENDLAALWLLNLAHMTLGQYPDSVPKKWRISPNLFAGSSFPTKFTNVAKQKKVDVLSKAGGVILDDFDNDGNIDIITSGWGFGEQIRFFVNDGAGTFVERTNQANLTGITGGLNIVQTDYNNDGFLDIFIPRGAWYQENHYPNSLLKNNGDGTFEDVTVEANLLDYSPTQTAAWGDYNNDGWIDLFVGNEARPSRKRFKATHYQSRLYQNNGDGTFSDVSKHVGLDIVAFVKGASWGDVNNDGLLDLYVSCMDEDNYLFINHQQNNRFSFTNMAQEKNVTKPKSGFATWLWDYNNDGWLDIFAASFNGGFLQANTIKPIVHDIAANYLGKEHSLEDICVYKNNGNGSFSEVAQKLKINKAFLTMGANFGDIDNDGFLDVYCGTGNPRYYTLVPNKMMRNKKGKLFEDVTTTSGFGHLQKGHGIAFADIDNDGDQDVYAQLGGAYEGDKFYNALFENPGNHNNWITLRLHGVKSNRAAIGARICIEAANQQGEKAHFYRVVGSGGSFGSSSLQQEIGLGKFTKIERITIDWPIPKVQQVLKNVQVNKRYSLIEGKELTPVDSTPK</sequence>
<proteinExistence type="predicted"/>
<feature type="domain" description="ASPIC/UnbV" evidence="2">
    <location>
        <begin position="647"/>
        <end position="718"/>
    </location>
</feature>
<reference evidence="3 4" key="1">
    <citation type="submission" date="2019-08" db="EMBL/GenBank/DDBJ databases">
        <title>Complete genome sequence of Candidatus Uab amorphum.</title>
        <authorList>
            <person name="Shiratori T."/>
            <person name="Suzuki S."/>
            <person name="Kakizawa Y."/>
            <person name="Ishida K."/>
        </authorList>
    </citation>
    <scope>NUCLEOTIDE SEQUENCE [LARGE SCALE GENOMIC DNA]</scope>
    <source>
        <strain evidence="3 4">SRT547</strain>
    </source>
</reference>
<keyword evidence="1" id="KW-0732">Signal</keyword>